<comment type="similarity">
    <text evidence="1">Belongs to the ParB family.</text>
</comment>
<proteinExistence type="inferred from homology"/>
<evidence type="ECO:0000256" key="3">
    <source>
        <dbReference type="ARBA" id="ARBA00023125"/>
    </source>
</evidence>
<feature type="compositionally biased region" description="Polar residues" evidence="4">
    <location>
        <begin position="28"/>
        <end position="37"/>
    </location>
</feature>
<dbReference type="Pfam" id="PF02195">
    <property type="entry name" value="ParB_N"/>
    <property type="match status" value="1"/>
</dbReference>
<dbReference type="GO" id="GO:0007059">
    <property type="term" value="P:chromosome segregation"/>
    <property type="evidence" value="ECO:0007669"/>
    <property type="project" value="UniProtKB-KW"/>
</dbReference>
<sequence>MLGRGLDSLIPPQNNQSQKNASGAPDFSKNQTDSNLQPARISEINIPKKEEQKSPLIIKQEESFKNFPELPEPENNPSLVKESEEKFNEEKELDRKYRHRQYHEAVFQIETEKIKPNPFQPRKHFDEESLKELASSIREFGIIQPLVVSKVEKEVESGTQVEYQLVAGERRLMAAKILGLERVPAIIRRISKKAEQMELAIVENLQRENLNPIETARAYARLQDEFGLTQREIASRLGKSREVVANTLRLLNLPTEIQEAVSNNKINESQARLILAIADQKQQISIFNELVNSNLSVRELRSRIRKDKSLKTPDRQATLIDPEMEQIQEQLAEILGTPVKIEKSEKGGKIIIPFYSEEEVRGIIEKLEKNNQ</sequence>
<dbReference type="GO" id="GO:0003677">
    <property type="term" value="F:DNA binding"/>
    <property type="evidence" value="ECO:0007669"/>
    <property type="project" value="UniProtKB-KW"/>
</dbReference>
<dbReference type="SUPFAM" id="SSF109709">
    <property type="entry name" value="KorB DNA-binding domain-like"/>
    <property type="match status" value="1"/>
</dbReference>
<accession>A0A0G0GAF4</accession>
<dbReference type="InterPro" id="IPR041468">
    <property type="entry name" value="HTH_ParB/Spo0J"/>
</dbReference>
<comment type="caution">
    <text evidence="6">The sequence shown here is derived from an EMBL/GenBank/DDBJ whole genome shotgun (WGS) entry which is preliminary data.</text>
</comment>
<dbReference type="EMBL" id="LBSR01000005">
    <property type="protein sequence ID" value="KKQ23060.1"/>
    <property type="molecule type" value="Genomic_DNA"/>
</dbReference>
<reference evidence="6 7" key="1">
    <citation type="journal article" date="2015" name="Nature">
        <title>rRNA introns, odd ribosomes, and small enigmatic genomes across a large radiation of phyla.</title>
        <authorList>
            <person name="Brown C.T."/>
            <person name="Hug L.A."/>
            <person name="Thomas B.C."/>
            <person name="Sharon I."/>
            <person name="Castelle C.J."/>
            <person name="Singh A."/>
            <person name="Wilkins M.J."/>
            <person name="Williams K.H."/>
            <person name="Banfield J.F."/>
        </authorList>
    </citation>
    <scope>NUCLEOTIDE SEQUENCE [LARGE SCALE GENOMIC DNA]</scope>
</reference>
<dbReference type="Proteomes" id="UP000034044">
    <property type="component" value="Unassembled WGS sequence"/>
</dbReference>
<dbReference type="NCBIfam" id="TIGR00180">
    <property type="entry name" value="parB_part"/>
    <property type="match status" value="1"/>
</dbReference>
<dbReference type="Pfam" id="PF23552">
    <property type="entry name" value="ParB_C"/>
    <property type="match status" value="1"/>
</dbReference>
<feature type="domain" description="ParB-like N-terminal" evidence="5">
    <location>
        <begin position="107"/>
        <end position="205"/>
    </location>
</feature>
<dbReference type="Gene3D" id="1.10.10.2830">
    <property type="match status" value="1"/>
</dbReference>
<dbReference type="CDD" id="cd16393">
    <property type="entry name" value="SPO0J_N"/>
    <property type="match status" value="1"/>
</dbReference>
<feature type="compositionally biased region" description="Basic and acidic residues" evidence="4">
    <location>
        <begin position="46"/>
        <end position="64"/>
    </location>
</feature>
<dbReference type="PATRIC" id="fig|1619010.3.peg.210"/>
<organism evidence="6 7">
    <name type="scientific">Candidatus Wolfebacteria bacterium GW2011_GWC1_37_10</name>
    <dbReference type="NCBI Taxonomy" id="1619010"/>
    <lineage>
        <taxon>Bacteria</taxon>
        <taxon>Candidatus Wolfeibacteriota</taxon>
    </lineage>
</organism>
<dbReference type="InterPro" id="IPR050336">
    <property type="entry name" value="Chromosome_partition/occlusion"/>
</dbReference>
<dbReference type="InterPro" id="IPR057240">
    <property type="entry name" value="ParB_dimer_C"/>
</dbReference>
<evidence type="ECO:0000256" key="2">
    <source>
        <dbReference type="ARBA" id="ARBA00022829"/>
    </source>
</evidence>
<feature type="compositionally biased region" description="Low complexity" evidence="4">
    <location>
        <begin position="66"/>
        <end position="77"/>
    </location>
</feature>
<dbReference type="FunFam" id="3.90.1530.30:FF:000001">
    <property type="entry name" value="Chromosome partitioning protein ParB"/>
    <property type="match status" value="1"/>
</dbReference>
<dbReference type="InterPro" id="IPR004437">
    <property type="entry name" value="ParB/RepB/Spo0J"/>
</dbReference>
<gene>
    <name evidence="6" type="ORF">US36_C0005G0011</name>
</gene>
<feature type="region of interest" description="Disordered" evidence="4">
    <location>
        <begin position="1"/>
        <end position="84"/>
    </location>
</feature>
<dbReference type="InterPro" id="IPR003115">
    <property type="entry name" value="ParB_N"/>
</dbReference>
<dbReference type="InterPro" id="IPR036086">
    <property type="entry name" value="ParB/Sulfiredoxin_sf"/>
</dbReference>
<protein>
    <submittedName>
        <fullName evidence="6">ParB-like protein partition protein</fullName>
    </submittedName>
</protein>
<dbReference type="PANTHER" id="PTHR33375:SF1">
    <property type="entry name" value="CHROMOSOME-PARTITIONING PROTEIN PARB-RELATED"/>
    <property type="match status" value="1"/>
</dbReference>
<dbReference type="GO" id="GO:0005694">
    <property type="term" value="C:chromosome"/>
    <property type="evidence" value="ECO:0007669"/>
    <property type="project" value="TreeGrafter"/>
</dbReference>
<dbReference type="SUPFAM" id="SSF110849">
    <property type="entry name" value="ParB/Sulfiredoxin"/>
    <property type="match status" value="1"/>
</dbReference>
<dbReference type="Gene3D" id="3.90.1530.30">
    <property type="match status" value="1"/>
</dbReference>
<feature type="compositionally biased region" description="Polar residues" evidence="4">
    <location>
        <begin position="11"/>
        <end position="21"/>
    </location>
</feature>
<evidence type="ECO:0000256" key="4">
    <source>
        <dbReference type="SAM" id="MobiDB-lite"/>
    </source>
</evidence>
<dbReference type="AlphaFoldDB" id="A0A0G0GAF4"/>
<dbReference type="PANTHER" id="PTHR33375">
    <property type="entry name" value="CHROMOSOME-PARTITIONING PROTEIN PARB-RELATED"/>
    <property type="match status" value="1"/>
</dbReference>
<keyword evidence="2" id="KW-0159">Chromosome partition</keyword>
<dbReference type="SMART" id="SM00470">
    <property type="entry name" value="ParB"/>
    <property type="match status" value="1"/>
</dbReference>
<dbReference type="FunFam" id="1.10.10.2830:FF:000001">
    <property type="entry name" value="Chromosome partitioning protein ParB"/>
    <property type="match status" value="1"/>
</dbReference>
<name>A0A0G0GAF4_9BACT</name>
<evidence type="ECO:0000313" key="7">
    <source>
        <dbReference type="Proteomes" id="UP000034044"/>
    </source>
</evidence>
<evidence type="ECO:0000256" key="1">
    <source>
        <dbReference type="ARBA" id="ARBA00006295"/>
    </source>
</evidence>
<keyword evidence="3" id="KW-0238">DNA-binding</keyword>
<evidence type="ECO:0000313" key="6">
    <source>
        <dbReference type="EMBL" id="KKQ23060.1"/>
    </source>
</evidence>
<dbReference type="Pfam" id="PF17762">
    <property type="entry name" value="HTH_ParB"/>
    <property type="match status" value="1"/>
</dbReference>
<evidence type="ECO:0000259" key="5">
    <source>
        <dbReference type="SMART" id="SM00470"/>
    </source>
</evidence>